<evidence type="ECO:0000256" key="6">
    <source>
        <dbReference type="RuleBase" id="RU003707"/>
    </source>
</evidence>
<accession>A0A378TPT4</accession>
<evidence type="ECO:0000313" key="8">
    <source>
        <dbReference type="Proteomes" id="UP000254978"/>
    </source>
</evidence>
<sequence>MPVFDTIDVTKREYLGIVTLNRPKVLNAIDERMFAELGRAIDELERDNDIRAAVIRGAGRAFSAGHDMTDELIPRETPPDLLSYTERNAAPWWRIWNSRLPWIAQVHGYCLGGANELAMVCDLTIASTDAQFGIPDVQFQASPPFNILPWIVGMKKARELILTGRRVAAPEALELGMVNLVVEPDSLERTVFEMAADLAKSPPVSVAMNKRAFNRTYEVQGIRAAIDAGRETFVMLQSSTSAEREEFDRIAEAEGMRAAFAWRDAKFQVR</sequence>
<dbReference type="AlphaFoldDB" id="A0A378TPT4"/>
<gene>
    <name evidence="7" type="primary">echA8_10</name>
    <name evidence="7" type="ORF">NCTC10821_05772</name>
</gene>
<proteinExistence type="inferred from homology"/>
<dbReference type="InterPro" id="IPR001753">
    <property type="entry name" value="Enoyl-CoA_hydra/iso"/>
</dbReference>
<comment type="catalytic activity">
    <reaction evidence="4">
        <text>a (3S)-3-hydroxyacyl-CoA = a (2E)-enoyl-CoA + H2O</text>
        <dbReference type="Rhea" id="RHEA:16105"/>
        <dbReference type="ChEBI" id="CHEBI:15377"/>
        <dbReference type="ChEBI" id="CHEBI:57318"/>
        <dbReference type="ChEBI" id="CHEBI:58856"/>
        <dbReference type="EC" id="4.2.1.17"/>
    </reaction>
</comment>
<dbReference type="CDD" id="cd06558">
    <property type="entry name" value="crotonase-like"/>
    <property type="match status" value="1"/>
</dbReference>
<dbReference type="Gene3D" id="3.90.226.10">
    <property type="entry name" value="2-enoyl-CoA Hydratase, Chain A, domain 1"/>
    <property type="match status" value="1"/>
</dbReference>
<keyword evidence="3" id="KW-0276">Fatty acid metabolism</keyword>
<evidence type="ECO:0000256" key="4">
    <source>
        <dbReference type="ARBA" id="ARBA00023709"/>
    </source>
</evidence>
<keyword evidence="3" id="KW-0443">Lipid metabolism</keyword>
<dbReference type="EC" id="4.2.1.17" evidence="7"/>
<dbReference type="PANTHER" id="PTHR43802">
    <property type="entry name" value="ENOYL-COA HYDRATASE"/>
    <property type="match status" value="1"/>
</dbReference>
<evidence type="ECO:0000256" key="5">
    <source>
        <dbReference type="ARBA" id="ARBA00023717"/>
    </source>
</evidence>
<dbReference type="OrthoDB" id="9807606at2"/>
<dbReference type="InterPro" id="IPR029045">
    <property type="entry name" value="ClpP/crotonase-like_dom_sf"/>
</dbReference>
<comment type="similarity">
    <text evidence="2 6">Belongs to the enoyl-CoA hydratase/isomerase family.</text>
</comment>
<dbReference type="PANTHER" id="PTHR43802:SF1">
    <property type="entry name" value="IP11341P-RELATED"/>
    <property type="match status" value="1"/>
</dbReference>
<name>A0A378TPT4_9MYCO</name>
<comment type="catalytic activity">
    <reaction evidence="5">
        <text>a 4-saturated-(3S)-3-hydroxyacyl-CoA = a (3E)-enoyl-CoA + H2O</text>
        <dbReference type="Rhea" id="RHEA:20724"/>
        <dbReference type="ChEBI" id="CHEBI:15377"/>
        <dbReference type="ChEBI" id="CHEBI:58521"/>
        <dbReference type="ChEBI" id="CHEBI:137480"/>
        <dbReference type="EC" id="4.2.1.17"/>
    </reaction>
</comment>
<evidence type="ECO:0000313" key="7">
    <source>
        <dbReference type="EMBL" id="STZ62207.1"/>
    </source>
</evidence>
<comment type="function">
    <text evidence="1">Could possibly oxidize fatty acids using specific components.</text>
</comment>
<dbReference type="SUPFAM" id="SSF52096">
    <property type="entry name" value="ClpP/crotonase"/>
    <property type="match status" value="1"/>
</dbReference>
<keyword evidence="7" id="KW-0456">Lyase</keyword>
<evidence type="ECO:0000256" key="3">
    <source>
        <dbReference type="ARBA" id="ARBA00022832"/>
    </source>
</evidence>
<dbReference type="GO" id="GO:0006631">
    <property type="term" value="P:fatty acid metabolic process"/>
    <property type="evidence" value="ECO:0007669"/>
    <property type="project" value="UniProtKB-KW"/>
</dbReference>
<evidence type="ECO:0000256" key="1">
    <source>
        <dbReference type="ARBA" id="ARBA00002994"/>
    </source>
</evidence>
<evidence type="ECO:0000256" key="2">
    <source>
        <dbReference type="ARBA" id="ARBA00005254"/>
    </source>
</evidence>
<reference evidence="7 8" key="1">
    <citation type="submission" date="2018-06" db="EMBL/GenBank/DDBJ databases">
        <authorList>
            <consortium name="Pathogen Informatics"/>
            <person name="Doyle S."/>
        </authorList>
    </citation>
    <scope>NUCLEOTIDE SEQUENCE [LARGE SCALE GENOMIC DNA]</scope>
    <source>
        <strain evidence="7 8">NCTC10821</strain>
    </source>
</reference>
<protein>
    <submittedName>
        <fullName evidence="7">Enoyl-CoA hydratase</fullName>
        <ecNumber evidence="7">4.2.1.17</ecNumber>
    </submittedName>
</protein>
<dbReference type="Proteomes" id="UP000254978">
    <property type="component" value="Unassembled WGS sequence"/>
</dbReference>
<dbReference type="GO" id="GO:0018812">
    <property type="term" value="F:3-hydroxyacyl-CoA dehydratase activity"/>
    <property type="evidence" value="ECO:0007669"/>
    <property type="project" value="RHEA"/>
</dbReference>
<dbReference type="EMBL" id="UGQT01000001">
    <property type="protein sequence ID" value="STZ62207.1"/>
    <property type="molecule type" value="Genomic_DNA"/>
</dbReference>
<keyword evidence="8" id="KW-1185">Reference proteome</keyword>
<dbReference type="InterPro" id="IPR018376">
    <property type="entry name" value="Enoyl-CoA_hyd/isom_CS"/>
</dbReference>
<dbReference type="PROSITE" id="PS00166">
    <property type="entry name" value="ENOYL_COA_HYDRATASE"/>
    <property type="match status" value="1"/>
</dbReference>
<dbReference type="RefSeq" id="WP_115280957.1">
    <property type="nucleotide sequence ID" value="NZ_AP022600.1"/>
</dbReference>
<dbReference type="Pfam" id="PF00378">
    <property type="entry name" value="ECH_1"/>
    <property type="match status" value="1"/>
</dbReference>
<organism evidence="7 8">
    <name type="scientific">Mycolicibacterium tokaiense</name>
    <dbReference type="NCBI Taxonomy" id="39695"/>
    <lineage>
        <taxon>Bacteria</taxon>
        <taxon>Bacillati</taxon>
        <taxon>Actinomycetota</taxon>
        <taxon>Actinomycetes</taxon>
        <taxon>Mycobacteriales</taxon>
        <taxon>Mycobacteriaceae</taxon>
        <taxon>Mycolicibacterium</taxon>
    </lineage>
</organism>